<dbReference type="Proteomes" id="UP001500740">
    <property type="component" value="Unassembled WGS sequence"/>
</dbReference>
<reference evidence="1 2" key="1">
    <citation type="journal article" date="2019" name="Int. J. Syst. Evol. Microbiol.">
        <title>The Global Catalogue of Microorganisms (GCM) 10K type strain sequencing project: providing services to taxonomists for standard genome sequencing and annotation.</title>
        <authorList>
            <consortium name="The Broad Institute Genomics Platform"/>
            <consortium name="The Broad Institute Genome Sequencing Center for Infectious Disease"/>
            <person name="Wu L."/>
            <person name="Ma J."/>
        </authorList>
    </citation>
    <scope>NUCLEOTIDE SEQUENCE [LARGE SCALE GENOMIC DNA]</scope>
    <source>
        <strain evidence="1 2">JCM 14193</strain>
    </source>
</reference>
<evidence type="ECO:0000313" key="2">
    <source>
        <dbReference type="Proteomes" id="UP001500740"/>
    </source>
</evidence>
<protein>
    <recommendedName>
        <fullName evidence="3">Integrase</fullName>
    </recommendedName>
</protein>
<sequence>MAINYRKHNGKWEYRIRYHDPITKKLKCVSTPTNIVEPLILRGYQ</sequence>
<organism evidence="1 2">
    <name type="scientific">Alkalibacillus silvisoli</name>
    <dbReference type="NCBI Taxonomy" id="392823"/>
    <lineage>
        <taxon>Bacteria</taxon>
        <taxon>Bacillati</taxon>
        <taxon>Bacillota</taxon>
        <taxon>Bacilli</taxon>
        <taxon>Bacillales</taxon>
        <taxon>Bacillaceae</taxon>
        <taxon>Alkalibacillus</taxon>
    </lineage>
</organism>
<comment type="caution">
    <text evidence="1">The sequence shown here is derived from an EMBL/GenBank/DDBJ whole genome shotgun (WGS) entry which is preliminary data.</text>
</comment>
<accession>A0ABN0ZX62</accession>
<gene>
    <name evidence="1" type="ORF">GCM10008935_16710</name>
</gene>
<evidence type="ECO:0008006" key="3">
    <source>
        <dbReference type="Google" id="ProtNLM"/>
    </source>
</evidence>
<name>A0ABN0ZX62_9BACI</name>
<keyword evidence="2" id="KW-1185">Reference proteome</keyword>
<evidence type="ECO:0000313" key="1">
    <source>
        <dbReference type="EMBL" id="GAA0461887.1"/>
    </source>
</evidence>
<dbReference type="EMBL" id="BAAACZ010000011">
    <property type="protein sequence ID" value="GAA0461887.1"/>
    <property type="molecule type" value="Genomic_DNA"/>
</dbReference>
<proteinExistence type="predicted"/>